<evidence type="ECO:0000313" key="2">
    <source>
        <dbReference type="Proteomes" id="UP001501758"/>
    </source>
</evidence>
<organism evidence="1 2">
    <name type="scientific">Aquimarina litoralis</name>
    <dbReference type="NCBI Taxonomy" id="584605"/>
    <lineage>
        <taxon>Bacteria</taxon>
        <taxon>Pseudomonadati</taxon>
        <taxon>Bacteroidota</taxon>
        <taxon>Flavobacteriia</taxon>
        <taxon>Flavobacteriales</taxon>
        <taxon>Flavobacteriaceae</taxon>
        <taxon>Aquimarina</taxon>
    </lineage>
</organism>
<dbReference type="RefSeq" id="WP_343913264.1">
    <property type="nucleotide sequence ID" value="NZ_BAAAGE010000003.1"/>
</dbReference>
<accession>A0ABN1J1B3</accession>
<sequence>MDSIPIPFEDKFRVRRFPWKVYRFKVNELIKGDCDNDFIEIKVSVGNSCSKHFSLNERSLVFSNPSSYGYRIADKTEFQTSSACSGTDTLKNIKRKDFRKLRRLGKSFLKRDKSLLK</sequence>
<dbReference type="Proteomes" id="UP001501758">
    <property type="component" value="Unassembled WGS sequence"/>
</dbReference>
<dbReference type="EMBL" id="BAAAGE010000003">
    <property type="protein sequence ID" value="GAA0725758.1"/>
    <property type="molecule type" value="Genomic_DNA"/>
</dbReference>
<comment type="caution">
    <text evidence="1">The sequence shown here is derived from an EMBL/GenBank/DDBJ whole genome shotgun (WGS) entry which is preliminary data.</text>
</comment>
<proteinExistence type="predicted"/>
<gene>
    <name evidence="1" type="ORF">GCM10009430_31910</name>
</gene>
<name>A0ABN1J1B3_9FLAO</name>
<reference evidence="1 2" key="1">
    <citation type="journal article" date="2019" name="Int. J. Syst. Evol. Microbiol.">
        <title>The Global Catalogue of Microorganisms (GCM) 10K type strain sequencing project: providing services to taxonomists for standard genome sequencing and annotation.</title>
        <authorList>
            <consortium name="The Broad Institute Genomics Platform"/>
            <consortium name="The Broad Institute Genome Sequencing Center for Infectious Disease"/>
            <person name="Wu L."/>
            <person name="Ma J."/>
        </authorList>
    </citation>
    <scope>NUCLEOTIDE SEQUENCE [LARGE SCALE GENOMIC DNA]</scope>
    <source>
        <strain evidence="1 2">JCM 15974</strain>
    </source>
</reference>
<protein>
    <submittedName>
        <fullName evidence="1">Uncharacterized protein</fullName>
    </submittedName>
</protein>
<keyword evidence="2" id="KW-1185">Reference proteome</keyword>
<evidence type="ECO:0000313" key="1">
    <source>
        <dbReference type="EMBL" id="GAA0725758.1"/>
    </source>
</evidence>